<protein>
    <recommendedName>
        <fullName evidence="4">Right handed beta helix domain-containing protein</fullName>
    </recommendedName>
</protein>
<evidence type="ECO:0000313" key="2">
    <source>
        <dbReference type="EMBL" id="PSC04273.1"/>
    </source>
</evidence>
<evidence type="ECO:0000256" key="1">
    <source>
        <dbReference type="SAM" id="MobiDB-lite"/>
    </source>
</evidence>
<dbReference type="EMBL" id="PVZS01000015">
    <property type="protein sequence ID" value="PSC04273.1"/>
    <property type="molecule type" value="Genomic_DNA"/>
</dbReference>
<reference evidence="3" key="1">
    <citation type="submission" date="2018-03" db="EMBL/GenBank/DDBJ databases">
        <authorList>
            <person name="Sun L."/>
            <person name="Liu H."/>
            <person name="Chen W."/>
            <person name="Huang K."/>
            <person name="Liu W."/>
            <person name="Gao X."/>
        </authorList>
    </citation>
    <scope>NUCLEOTIDE SEQUENCE [LARGE SCALE GENOMIC DNA]</scope>
    <source>
        <strain evidence="3">SH9</strain>
    </source>
</reference>
<dbReference type="Proteomes" id="UP000239772">
    <property type="component" value="Unassembled WGS sequence"/>
</dbReference>
<keyword evidence="3" id="KW-1185">Reference proteome</keyword>
<dbReference type="InterPro" id="IPR011050">
    <property type="entry name" value="Pectin_lyase_fold/virulence"/>
</dbReference>
<dbReference type="InterPro" id="IPR012334">
    <property type="entry name" value="Pectin_lyas_fold"/>
</dbReference>
<feature type="region of interest" description="Disordered" evidence="1">
    <location>
        <begin position="443"/>
        <end position="464"/>
    </location>
</feature>
<evidence type="ECO:0000313" key="3">
    <source>
        <dbReference type="Proteomes" id="UP000239772"/>
    </source>
</evidence>
<gene>
    <name evidence="2" type="ORF">SLNSH_14885</name>
</gene>
<dbReference type="Gene3D" id="2.160.20.10">
    <property type="entry name" value="Single-stranded right-handed beta-helix, Pectin lyase-like"/>
    <property type="match status" value="1"/>
</dbReference>
<sequence>MLASRVAAAPAPARFVAPDGRGDGASWAKAAPIGRLNDLVKEVGPGGTVYLAAHRGPYTIGETLCVLSAGGAAGAPVLVMGVDAAMAPKPATVTGARTRWRLPADPEQVTRVDRWTAGQSAVRLLEGANHLTFSHLSFQHCGQSFHLRAKRHDGIEVRDCDGYNVQRFFEHDPGTSHVGTRLLRIRVTGFSKTAIRIRGDSANVLLEDMVLNSGRQDGDNFATGVECNDTAHAIVMRDVTCQNCHDTGPGGKDAFWNADGFASEYGNYDILRERCVSSGNTDAGFDDKASNLRNVECSGFDNKVNFKLWGRGVVIEACRAANPRSRGGPGPQMQVYAVGADHAAKLGADILMRRGAISSSDPETLTFVAEAHNSVIRIAGPTVAKHAKAPLQQEIDGSGNAFLFSAGAAEPPRILTAPELGCGPGPAAVLLKADQPVTWSLAPGSTEQGVQVSPDRGDGVLVISPAPGATRRRAVVRATDAEGREAELGVSLDAGRPGAPFVSIGAPDGSGNAISPPPDLFRQRFAVQHAPEGAATLASPPCGFADHYIEVGVARLQPRMSGMLLCRVSAGLPFLGLKVASGELRLFLIREGRLQTLGRANARQPGGRLRLEVVGASALVTLSGKVVLRADAPAASGEDAFRSGFLVMPGEPLPDWIGGIAFGPV</sequence>
<proteinExistence type="predicted"/>
<dbReference type="SUPFAM" id="SSF51126">
    <property type="entry name" value="Pectin lyase-like"/>
    <property type="match status" value="1"/>
</dbReference>
<organism evidence="2 3">
    <name type="scientific">Alsobacter soli</name>
    <dbReference type="NCBI Taxonomy" id="2109933"/>
    <lineage>
        <taxon>Bacteria</taxon>
        <taxon>Pseudomonadati</taxon>
        <taxon>Pseudomonadota</taxon>
        <taxon>Alphaproteobacteria</taxon>
        <taxon>Hyphomicrobiales</taxon>
        <taxon>Alsobacteraceae</taxon>
        <taxon>Alsobacter</taxon>
    </lineage>
</organism>
<dbReference type="RefSeq" id="WP_106337799.1">
    <property type="nucleotide sequence ID" value="NZ_PVZS01000015.1"/>
</dbReference>
<name>A0A2T1HRK9_9HYPH</name>
<accession>A0A2T1HRK9</accession>
<evidence type="ECO:0008006" key="4">
    <source>
        <dbReference type="Google" id="ProtNLM"/>
    </source>
</evidence>
<comment type="caution">
    <text evidence="2">The sequence shown here is derived from an EMBL/GenBank/DDBJ whole genome shotgun (WGS) entry which is preliminary data.</text>
</comment>
<dbReference type="OrthoDB" id="5179605at2"/>
<dbReference type="AlphaFoldDB" id="A0A2T1HRK9"/>